<dbReference type="Gene3D" id="1.10.287.10">
    <property type="entry name" value="S15/NS1, RNA-binding"/>
    <property type="match status" value="1"/>
</dbReference>
<evidence type="ECO:0000313" key="6">
    <source>
        <dbReference type="Proteomes" id="UP001320768"/>
    </source>
</evidence>
<evidence type="ECO:0000256" key="2">
    <source>
        <dbReference type="ARBA" id="ARBA00023274"/>
    </source>
</evidence>
<evidence type="ECO:0000256" key="1">
    <source>
        <dbReference type="ARBA" id="ARBA00022980"/>
    </source>
</evidence>
<keyword evidence="6" id="KW-1185">Reference proteome</keyword>
<dbReference type="InterPro" id="IPR005290">
    <property type="entry name" value="Ribosomal_uS15_bac-type"/>
</dbReference>
<dbReference type="CDD" id="cd00353">
    <property type="entry name" value="Ribosomal_S15p_S13e"/>
    <property type="match status" value="1"/>
</dbReference>
<dbReference type="RefSeq" id="WP_258569041.1">
    <property type="nucleotide sequence ID" value="NZ_JAKUDN010000001.1"/>
</dbReference>
<comment type="caution">
    <text evidence="5">The sequence shown here is derived from an EMBL/GenBank/DDBJ whole genome shotgun (WGS) entry which is preliminary data.</text>
</comment>
<comment type="similarity">
    <text evidence="3 4">Belongs to the universal ribosomal protein uS15 family.</text>
</comment>
<dbReference type="Proteomes" id="UP001320768">
    <property type="component" value="Unassembled WGS sequence"/>
</dbReference>
<keyword evidence="2 3" id="KW-0687">Ribonucleoprotein</keyword>
<comment type="function">
    <text evidence="3">One of the primary rRNA binding proteins, it binds directly to 16S rRNA where it helps nucleate assembly of the platform of the 30S subunit by binding and bridging several RNA helices of the 16S rRNA.</text>
</comment>
<comment type="function">
    <text evidence="3">Forms an intersubunit bridge (bridge B4) with the 23S rRNA of the 50S subunit in the ribosome.</text>
</comment>
<dbReference type="PANTHER" id="PTHR23321:SF26">
    <property type="entry name" value="SMALL RIBOSOMAL SUBUNIT PROTEIN US15M"/>
    <property type="match status" value="1"/>
</dbReference>
<dbReference type="Pfam" id="PF00312">
    <property type="entry name" value="Ribosomal_S15"/>
    <property type="match status" value="1"/>
</dbReference>
<dbReference type="InterPro" id="IPR000589">
    <property type="entry name" value="Ribosomal_uS15"/>
</dbReference>
<accession>A0ABT1L4Y9</accession>
<sequence>MSTDNQNIDISAYKRSENDCGSPEYQIAKLTKQIAELTGHCQQNKKDKSAIKGMVSRVNKRKKLLKYLYNTSYSTFTKIVKELKIRYRIAQ</sequence>
<dbReference type="PANTHER" id="PTHR23321">
    <property type="entry name" value="RIBOSOMAL PROTEIN S15, BACTERIAL AND ORGANELLAR"/>
    <property type="match status" value="1"/>
</dbReference>
<protein>
    <recommendedName>
        <fullName evidence="3">Small ribosomal subunit protein uS15</fullName>
    </recommendedName>
</protein>
<keyword evidence="1 3" id="KW-0689">Ribosomal protein</keyword>
<proteinExistence type="inferred from homology"/>
<dbReference type="HAMAP" id="MF_01343_B">
    <property type="entry name" value="Ribosomal_uS15_B"/>
    <property type="match status" value="1"/>
</dbReference>
<keyword evidence="3" id="KW-0694">RNA-binding</keyword>
<evidence type="ECO:0000256" key="4">
    <source>
        <dbReference type="RuleBase" id="RU003919"/>
    </source>
</evidence>
<organism evidence="5 6">
    <name type="scientific">Candidatus Synchoanobacter obligatus</name>
    <dbReference type="NCBI Taxonomy" id="2919597"/>
    <lineage>
        <taxon>Bacteria</taxon>
        <taxon>Pseudomonadati</taxon>
        <taxon>Pseudomonadota</taxon>
        <taxon>Gammaproteobacteria</taxon>
        <taxon>Candidatus Comchoanobacterales</taxon>
        <taxon>Candidatus Comchoanobacteraceae</taxon>
        <taxon>Candidatus Synchoanobacter</taxon>
    </lineage>
</organism>
<evidence type="ECO:0000256" key="3">
    <source>
        <dbReference type="HAMAP-Rule" id="MF_01343"/>
    </source>
</evidence>
<dbReference type="SUPFAM" id="SSF47060">
    <property type="entry name" value="S15/NS1 RNA-binding domain"/>
    <property type="match status" value="1"/>
</dbReference>
<dbReference type="NCBIfam" id="TIGR00952">
    <property type="entry name" value="S15_bact"/>
    <property type="match status" value="1"/>
</dbReference>
<comment type="subunit">
    <text evidence="3">Part of the 30S ribosomal subunit. Forms a bridge to the 50S subunit in the 70S ribosome, contacting the 23S rRNA.</text>
</comment>
<name>A0ABT1L4Y9_9GAMM</name>
<dbReference type="EMBL" id="JAKUDN010000001">
    <property type="protein sequence ID" value="MCP8351933.1"/>
    <property type="molecule type" value="Genomic_DNA"/>
</dbReference>
<dbReference type="InterPro" id="IPR009068">
    <property type="entry name" value="uS15_NS1_RNA-bd_sf"/>
</dbReference>
<reference evidence="5 6" key="1">
    <citation type="journal article" date="2022" name="Nat. Microbiol.">
        <title>The microbiome of a bacterivorous marine choanoflagellate contains a resource-demanding obligate bacterial associate.</title>
        <authorList>
            <person name="Needham D.M."/>
            <person name="Poirier C."/>
            <person name="Bachy C."/>
            <person name="George E.E."/>
            <person name="Wilken S."/>
            <person name="Yung C.C.M."/>
            <person name="Limardo A.J."/>
            <person name="Morando M."/>
            <person name="Sudek L."/>
            <person name="Malmstrom R.R."/>
            <person name="Keeling P.J."/>
            <person name="Santoro A.E."/>
            <person name="Worden A.Z."/>
        </authorList>
    </citation>
    <scope>NUCLEOTIDE SEQUENCE [LARGE SCALE GENOMIC DNA]</scope>
    <source>
        <strain evidence="5 6">Comchoano-2</strain>
    </source>
</reference>
<gene>
    <name evidence="3 5" type="primary">rpsO</name>
    <name evidence="5" type="ORF">MKS91_01315</name>
</gene>
<dbReference type="GO" id="GO:0005840">
    <property type="term" value="C:ribosome"/>
    <property type="evidence" value="ECO:0007669"/>
    <property type="project" value="UniProtKB-KW"/>
</dbReference>
<evidence type="ECO:0000313" key="5">
    <source>
        <dbReference type="EMBL" id="MCP8351933.1"/>
    </source>
</evidence>
<keyword evidence="3" id="KW-0699">rRNA-binding</keyword>
<dbReference type="SMART" id="SM01387">
    <property type="entry name" value="Ribosomal_S15"/>
    <property type="match status" value="1"/>
</dbReference>